<dbReference type="Gene3D" id="3.60.15.10">
    <property type="entry name" value="Ribonuclease Z/Hydroxyacylglutathione hydrolase-like"/>
    <property type="match status" value="1"/>
</dbReference>
<sequence length="493" mass="54567">MLEWLFSGFKNIYAQLGEVSGIGATCHLLRICGKTILIDFGVSISRNGEFQVQGYPAGDFLIGRHIDLIIITHAHLDHFGALPRLVRHHPESKIIMSRLASDPIAYALGDSLKIMSEEWNKSRRLGVEIGEPLFTYSDLADLLQSDSVICVDLPSWLGNKNPESVLGDGWAGWQIGFDDSGHDIGAMMILITDPNKQNYFFTGDVCSHDQIFVQGVMLPDRSFCGDFFDHPGLVMITEATNGGKPMVQTPDQAIGQLGRKLEEVEVRGGSVLIAAFSKNRCSKIALACIELGYVPFVDGSGRTMMRFELGEDRVDLLIKSGKLIFADEDRKHPEIAQEQRRALLNDELGFHPIIAPSGTFEGGYSVNWAKDLLPNPKNAVIFPGYVFPASVSKQVLEMEKGRTISLNVFSPKLRKPVPTPVNVRCEVCHFDGFTSHDYQDGLVERVRLAKPAMLIVHHCPGEESFNAFSAKVAELPNPPTVIWGQHQTVVELR</sequence>
<dbReference type="InterPro" id="IPR001279">
    <property type="entry name" value="Metallo-B-lactamas"/>
</dbReference>
<dbReference type="InterPro" id="IPR022712">
    <property type="entry name" value="Beta_Casp"/>
</dbReference>
<evidence type="ECO:0000313" key="3">
    <source>
        <dbReference type="EMBL" id="KKT80736.1"/>
    </source>
</evidence>
<protein>
    <submittedName>
        <fullName evidence="3">RNA-metabolising metallo-beta-lactamase</fullName>
    </submittedName>
</protein>
<dbReference type="PANTHER" id="PTHR11203:SF37">
    <property type="entry name" value="INTEGRATOR COMPLEX SUBUNIT 11"/>
    <property type="match status" value="1"/>
</dbReference>
<dbReference type="GO" id="GO:0004521">
    <property type="term" value="F:RNA endonuclease activity"/>
    <property type="evidence" value="ECO:0007669"/>
    <property type="project" value="TreeGrafter"/>
</dbReference>
<dbReference type="PANTHER" id="PTHR11203">
    <property type="entry name" value="CLEAVAGE AND POLYADENYLATION SPECIFICITY FACTOR FAMILY MEMBER"/>
    <property type="match status" value="1"/>
</dbReference>
<dbReference type="GO" id="GO:0016787">
    <property type="term" value="F:hydrolase activity"/>
    <property type="evidence" value="ECO:0007669"/>
    <property type="project" value="UniProtKB-KW"/>
</dbReference>
<name>A0A0G1KAF9_9BACT</name>
<gene>
    <name evidence="3" type="ORF">UW79_C0036G0009</name>
</gene>
<dbReference type="SUPFAM" id="SSF56281">
    <property type="entry name" value="Metallo-hydrolase/oxidoreductase"/>
    <property type="match status" value="1"/>
</dbReference>
<feature type="domain" description="Metallo-beta-lactamase" evidence="2">
    <location>
        <begin position="23"/>
        <end position="270"/>
    </location>
</feature>
<comment type="caution">
    <text evidence="3">The sequence shown here is derived from an EMBL/GenBank/DDBJ whole genome shotgun (WGS) entry which is preliminary data.</text>
</comment>
<dbReference type="AlphaFoldDB" id="A0A0G1KAF9"/>
<accession>A0A0G1KAF9</accession>
<evidence type="ECO:0000256" key="1">
    <source>
        <dbReference type="ARBA" id="ARBA00022801"/>
    </source>
</evidence>
<dbReference type="Gene3D" id="3.40.50.10890">
    <property type="match status" value="1"/>
</dbReference>
<dbReference type="Pfam" id="PF00753">
    <property type="entry name" value="Lactamase_B"/>
    <property type="match status" value="1"/>
</dbReference>
<dbReference type="SMART" id="SM00849">
    <property type="entry name" value="Lactamase_B"/>
    <property type="match status" value="1"/>
</dbReference>
<keyword evidence="1" id="KW-0378">Hydrolase</keyword>
<dbReference type="Pfam" id="PF10996">
    <property type="entry name" value="Beta-Casp"/>
    <property type="match status" value="1"/>
</dbReference>
<reference evidence="3 4" key="1">
    <citation type="journal article" date="2015" name="Nature">
        <title>rRNA introns, odd ribosomes, and small enigmatic genomes across a large radiation of phyla.</title>
        <authorList>
            <person name="Brown C.T."/>
            <person name="Hug L.A."/>
            <person name="Thomas B.C."/>
            <person name="Sharon I."/>
            <person name="Castelle C.J."/>
            <person name="Singh A."/>
            <person name="Wilkins M.J."/>
            <person name="Williams K.H."/>
            <person name="Banfield J.F."/>
        </authorList>
    </citation>
    <scope>NUCLEOTIDE SEQUENCE [LARGE SCALE GENOMIC DNA]</scope>
</reference>
<dbReference type="Proteomes" id="UP000034032">
    <property type="component" value="Unassembled WGS sequence"/>
</dbReference>
<dbReference type="InterPro" id="IPR036866">
    <property type="entry name" value="RibonucZ/Hydroxyglut_hydro"/>
</dbReference>
<dbReference type="InterPro" id="IPR050698">
    <property type="entry name" value="MBL"/>
</dbReference>
<dbReference type="EMBL" id="LCJR01000036">
    <property type="protein sequence ID" value="KKT80736.1"/>
    <property type="molecule type" value="Genomic_DNA"/>
</dbReference>
<evidence type="ECO:0000313" key="4">
    <source>
        <dbReference type="Proteomes" id="UP000034032"/>
    </source>
</evidence>
<evidence type="ECO:0000259" key="2">
    <source>
        <dbReference type="SMART" id="SM00849"/>
    </source>
</evidence>
<proteinExistence type="predicted"/>
<organism evidence="3 4">
    <name type="scientific">Candidatus Yanofskybacteria bacterium GW2011_GWA2_44_9</name>
    <dbReference type="NCBI Taxonomy" id="1619025"/>
    <lineage>
        <taxon>Bacteria</taxon>
        <taxon>Candidatus Yanofskyibacteriota</taxon>
    </lineage>
</organism>